<dbReference type="Proteomes" id="UP000286934">
    <property type="component" value="Unassembled WGS sequence"/>
</dbReference>
<protein>
    <submittedName>
        <fullName evidence="2">Uncharacterized protein</fullName>
    </submittedName>
</protein>
<evidence type="ECO:0000256" key="1">
    <source>
        <dbReference type="SAM" id="SignalP"/>
    </source>
</evidence>
<reference evidence="3" key="1">
    <citation type="journal article" date="2018" name="Front. Microbiol.">
        <title>Genome-Based Analysis Reveals the Taxonomy and Diversity of the Family Idiomarinaceae.</title>
        <authorList>
            <person name="Liu Y."/>
            <person name="Lai Q."/>
            <person name="Shao Z."/>
        </authorList>
    </citation>
    <scope>NUCLEOTIDE SEQUENCE [LARGE SCALE GENOMIC DNA]</scope>
    <source>
        <strain evidence="3">AIS</strain>
    </source>
</reference>
<evidence type="ECO:0000313" key="3">
    <source>
        <dbReference type="Proteomes" id="UP000286934"/>
    </source>
</evidence>
<proteinExistence type="predicted"/>
<keyword evidence="1" id="KW-0732">Signal</keyword>
<comment type="caution">
    <text evidence="2">The sequence shown here is derived from an EMBL/GenBank/DDBJ whole genome shotgun (WGS) entry which is preliminary data.</text>
</comment>
<dbReference type="RefSeq" id="WP_126808178.1">
    <property type="nucleotide sequence ID" value="NZ_PIPP01000004.1"/>
</dbReference>
<gene>
    <name evidence="2" type="ORF">CWE13_09785</name>
</gene>
<dbReference type="OrthoDB" id="6388517at2"/>
<organism evidence="2 3">
    <name type="scientific">Aliidiomarina shirensis</name>
    <dbReference type="NCBI Taxonomy" id="1048642"/>
    <lineage>
        <taxon>Bacteria</taxon>
        <taxon>Pseudomonadati</taxon>
        <taxon>Pseudomonadota</taxon>
        <taxon>Gammaproteobacteria</taxon>
        <taxon>Alteromonadales</taxon>
        <taxon>Idiomarinaceae</taxon>
        <taxon>Aliidiomarina</taxon>
    </lineage>
</organism>
<keyword evidence="3" id="KW-1185">Reference proteome</keyword>
<dbReference type="AlphaFoldDB" id="A0A432WQV3"/>
<name>A0A432WQV3_9GAMM</name>
<sequence length="377" mass="41396">MDIKKSLFSFFLVIGFSFFHTTAEAQATPPGDDIFACDTCDTNKAEWIARREARVPECVIKDSPRTDPTQSNVSCIGANRTIIVANPTTEQSWKFGIQYSCFDTWCDDKNPVIQPLSLTSLENDITATFFQYHQVVRDAVYAAQKGNSFNPSGELNLFSAATGDESPQDCSASPVQYLIDDEFKHDLHDYMADAISSQLENSSFRGAVSSMRDQSRGFDITTPTGYSSSVNFNYIERALNHVISFGEPAEDNRLMFQVDYHGNPSVGGVEPFHLEFSLQRGGSVIAGRSLLGVTGDGANVNLTMSDIGCLSELLNDPSHGTTVSISEPLDSPPLAWQDLTYDVCERRTNLRTCSTSIETRQCSTTVVRDIVPCGSGM</sequence>
<evidence type="ECO:0000313" key="2">
    <source>
        <dbReference type="EMBL" id="RUO36150.1"/>
    </source>
</evidence>
<accession>A0A432WQV3</accession>
<dbReference type="EMBL" id="PIPP01000004">
    <property type="protein sequence ID" value="RUO36150.1"/>
    <property type="molecule type" value="Genomic_DNA"/>
</dbReference>
<feature type="chain" id="PRO_5019070509" evidence="1">
    <location>
        <begin position="28"/>
        <end position="377"/>
    </location>
</feature>
<feature type="signal peptide" evidence="1">
    <location>
        <begin position="1"/>
        <end position="27"/>
    </location>
</feature>